<name>A0ABY8JG09_9BRAD</name>
<protein>
    <submittedName>
        <fullName evidence="1">Uncharacterized protein</fullName>
    </submittedName>
</protein>
<evidence type="ECO:0000313" key="1">
    <source>
        <dbReference type="EMBL" id="WFU64124.1"/>
    </source>
</evidence>
<dbReference type="Proteomes" id="UP001221546">
    <property type="component" value="Chromosome"/>
</dbReference>
<accession>A0ABY8JG09</accession>
<organism evidence="1 2">
    <name type="scientific">Bradyrhizobium brasilense</name>
    <dbReference type="NCBI Taxonomy" id="1419277"/>
    <lineage>
        <taxon>Bacteria</taxon>
        <taxon>Pseudomonadati</taxon>
        <taxon>Pseudomonadota</taxon>
        <taxon>Alphaproteobacteria</taxon>
        <taxon>Hyphomicrobiales</taxon>
        <taxon>Nitrobacteraceae</taxon>
        <taxon>Bradyrhizobium</taxon>
    </lineage>
</organism>
<gene>
    <name evidence="1" type="ORF">QA636_00655</name>
</gene>
<proteinExistence type="predicted"/>
<sequence length="62" mass="7276">MAIPDSLPEYTGTRTFFTRCLGRHFPTVDLKGELVELEVGEVVEESSYMHSIWIEREYVRRV</sequence>
<dbReference type="RefSeq" id="WP_141340868.1">
    <property type="nucleotide sequence ID" value="NZ_CP121646.1"/>
</dbReference>
<evidence type="ECO:0000313" key="2">
    <source>
        <dbReference type="Proteomes" id="UP001221546"/>
    </source>
</evidence>
<dbReference type="EMBL" id="CP121646">
    <property type="protein sequence ID" value="WFU64124.1"/>
    <property type="molecule type" value="Genomic_DNA"/>
</dbReference>
<keyword evidence="2" id="KW-1185">Reference proteome</keyword>
<reference evidence="1 2" key="1">
    <citation type="submission" date="2023-04" db="EMBL/GenBank/DDBJ databases">
        <title>Australian commercial rhizobial inoculants.</title>
        <authorList>
            <person name="Kohlmeier M.G."/>
            <person name="O'Hara G.W."/>
            <person name="Colombi E."/>
            <person name="Ramsay J.P."/>
            <person name="Terpolilli J."/>
        </authorList>
    </citation>
    <scope>NUCLEOTIDE SEQUENCE [LARGE SCALE GENOMIC DNA]</scope>
    <source>
        <strain evidence="1 2">CB627</strain>
    </source>
</reference>